<dbReference type="GO" id="GO:0032977">
    <property type="term" value="F:membrane insertase activity"/>
    <property type="evidence" value="ECO:0007669"/>
    <property type="project" value="InterPro"/>
</dbReference>
<evidence type="ECO:0000256" key="5">
    <source>
        <dbReference type="ARBA" id="ARBA00022927"/>
    </source>
</evidence>
<dbReference type="CDD" id="cd20070">
    <property type="entry name" value="5TM_YidC_Alb3"/>
    <property type="match status" value="1"/>
</dbReference>
<keyword evidence="3" id="KW-1003">Cell membrane</keyword>
<dbReference type="AlphaFoldDB" id="A0A1G2PNM0"/>
<dbReference type="GO" id="GO:0015031">
    <property type="term" value="P:protein transport"/>
    <property type="evidence" value="ECO:0007669"/>
    <property type="project" value="UniProtKB-KW"/>
</dbReference>
<dbReference type="PANTHER" id="PTHR12428:SF65">
    <property type="entry name" value="CYTOCHROME C OXIDASE ASSEMBLY PROTEIN COX18, MITOCHONDRIAL"/>
    <property type="match status" value="1"/>
</dbReference>
<dbReference type="PANTHER" id="PTHR12428">
    <property type="entry name" value="OXA1"/>
    <property type="match status" value="1"/>
</dbReference>
<keyword evidence="4 9" id="KW-0812">Transmembrane</keyword>
<evidence type="ECO:0000256" key="8">
    <source>
        <dbReference type="ARBA" id="ARBA00023186"/>
    </source>
</evidence>
<feature type="transmembrane region" description="Helical" evidence="10">
    <location>
        <begin position="200"/>
        <end position="223"/>
    </location>
</feature>
<keyword evidence="7 10" id="KW-0472">Membrane</keyword>
<dbReference type="Proteomes" id="UP000178690">
    <property type="component" value="Unassembled WGS sequence"/>
</dbReference>
<feature type="transmembrane region" description="Helical" evidence="10">
    <location>
        <begin position="94"/>
        <end position="119"/>
    </location>
</feature>
<keyword evidence="5" id="KW-0653">Protein transport</keyword>
<evidence type="ECO:0000256" key="7">
    <source>
        <dbReference type="ARBA" id="ARBA00023136"/>
    </source>
</evidence>
<evidence type="ECO:0000256" key="4">
    <source>
        <dbReference type="ARBA" id="ARBA00022692"/>
    </source>
</evidence>
<accession>A0A1G2PNM0</accession>
<feature type="transmembrane region" description="Helical" evidence="10">
    <location>
        <begin position="160"/>
        <end position="180"/>
    </location>
</feature>
<name>A0A1G2PNM0_TERXR</name>
<dbReference type="GO" id="GO:0005886">
    <property type="term" value="C:plasma membrane"/>
    <property type="evidence" value="ECO:0007669"/>
    <property type="project" value="UniProtKB-SubCell"/>
</dbReference>
<evidence type="ECO:0000256" key="2">
    <source>
        <dbReference type="ARBA" id="ARBA00022448"/>
    </source>
</evidence>
<dbReference type="GO" id="GO:0051205">
    <property type="term" value="P:protein insertion into membrane"/>
    <property type="evidence" value="ECO:0007669"/>
    <property type="project" value="TreeGrafter"/>
</dbReference>
<sequence>MEFLTAIFHTVFYQPILNVLVALYLFLPIRDLGIAIIFLTILVRIAFYPLTRSAMRSQGALQEIQPKIQELRQQHKNDPQIAGRAMMALYREHGISPFGSILPVLVQLPILFALFRVFLSGLTASPEVLAADLYAFLPHPGALSPHSLMGAVDLTARSPILAGFAGIAQFVQSSLAFRPLRNTSAKKGDMTTMLSWQMRYLFPVMTVLFAASLPAGIALYWVVTTVFSVGQQLVFNRERAQKVT</sequence>
<evidence type="ECO:0000313" key="12">
    <source>
        <dbReference type="EMBL" id="OHA49349.1"/>
    </source>
</evidence>
<comment type="similarity">
    <text evidence="9">Belongs to the OXA1/ALB3/YidC family.</text>
</comment>
<evidence type="ECO:0000256" key="10">
    <source>
        <dbReference type="SAM" id="Phobius"/>
    </source>
</evidence>
<keyword evidence="2" id="KW-0813">Transport</keyword>
<dbReference type="Pfam" id="PF02096">
    <property type="entry name" value="60KD_IMP"/>
    <property type="match status" value="1"/>
</dbReference>
<comment type="subcellular location">
    <subcellularLocation>
        <location evidence="1">Cell membrane</location>
        <topology evidence="1">Multi-pass membrane protein</topology>
    </subcellularLocation>
    <subcellularLocation>
        <location evidence="9">Membrane</location>
        <topology evidence="9">Multi-pass membrane protein</topology>
    </subcellularLocation>
</comment>
<dbReference type="InterPro" id="IPR028055">
    <property type="entry name" value="YidC/Oxa/ALB_C"/>
</dbReference>
<proteinExistence type="inferred from homology"/>
<keyword evidence="6 10" id="KW-1133">Transmembrane helix</keyword>
<evidence type="ECO:0000259" key="11">
    <source>
        <dbReference type="Pfam" id="PF02096"/>
    </source>
</evidence>
<dbReference type="InterPro" id="IPR047196">
    <property type="entry name" value="YidC_ALB_C"/>
</dbReference>
<evidence type="ECO:0000256" key="1">
    <source>
        <dbReference type="ARBA" id="ARBA00004651"/>
    </source>
</evidence>
<dbReference type="STRING" id="1802363.A2682_01550"/>
<evidence type="ECO:0000256" key="6">
    <source>
        <dbReference type="ARBA" id="ARBA00022989"/>
    </source>
</evidence>
<feature type="transmembrane region" description="Helical" evidence="10">
    <location>
        <begin position="7"/>
        <end position="26"/>
    </location>
</feature>
<comment type="caution">
    <text evidence="12">The sequence shown here is derived from an EMBL/GenBank/DDBJ whole genome shotgun (WGS) entry which is preliminary data.</text>
</comment>
<feature type="transmembrane region" description="Helical" evidence="10">
    <location>
        <begin position="32"/>
        <end position="50"/>
    </location>
</feature>
<evidence type="ECO:0000256" key="3">
    <source>
        <dbReference type="ARBA" id="ARBA00022475"/>
    </source>
</evidence>
<reference evidence="12 13" key="1">
    <citation type="journal article" date="2016" name="Nat. Commun.">
        <title>Thousands of microbial genomes shed light on interconnected biogeochemical processes in an aquifer system.</title>
        <authorList>
            <person name="Anantharaman K."/>
            <person name="Brown C.T."/>
            <person name="Hug L.A."/>
            <person name="Sharon I."/>
            <person name="Castelle C.J."/>
            <person name="Probst A.J."/>
            <person name="Thomas B.C."/>
            <person name="Singh A."/>
            <person name="Wilkins M.J."/>
            <person name="Karaoz U."/>
            <person name="Brodie E.L."/>
            <person name="Williams K.H."/>
            <person name="Hubbard S.S."/>
            <person name="Banfield J.F."/>
        </authorList>
    </citation>
    <scope>NUCLEOTIDE SEQUENCE [LARGE SCALE GENOMIC DNA]</scope>
    <source>
        <strain evidence="13">RIFCSPHIGHO2_01_FULL_58_15</strain>
    </source>
</reference>
<gene>
    <name evidence="12" type="ORF">A2682_01550</name>
</gene>
<dbReference type="EMBL" id="MHST01000011">
    <property type="protein sequence ID" value="OHA49349.1"/>
    <property type="molecule type" value="Genomic_DNA"/>
</dbReference>
<feature type="domain" description="Membrane insertase YidC/Oxa/ALB C-terminal" evidence="11">
    <location>
        <begin position="33"/>
        <end position="237"/>
    </location>
</feature>
<evidence type="ECO:0000256" key="9">
    <source>
        <dbReference type="RuleBase" id="RU003945"/>
    </source>
</evidence>
<dbReference type="InterPro" id="IPR001708">
    <property type="entry name" value="YidC/ALB3/OXA1/COX18"/>
</dbReference>
<organism evidence="12 13">
    <name type="scientific">Terrybacteria sp. (strain RIFCSPHIGHO2_01_FULL_58_15)</name>
    <dbReference type="NCBI Taxonomy" id="1802363"/>
    <lineage>
        <taxon>Bacteria</taxon>
        <taxon>Candidatus Terryibacteriota</taxon>
    </lineage>
</organism>
<protein>
    <recommendedName>
        <fullName evidence="11">Membrane insertase YidC/Oxa/ALB C-terminal domain-containing protein</fullName>
    </recommendedName>
</protein>
<dbReference type="NCBIfam" id="TIGR03592">
    <property type="entry name" value="yidC_oxa1_cterm"/>
    <property type="match status" value="1"/>
</dbReference>
<keyword evidence="8" id="KW-0143">Chaperone</keyword>
<evidence type="ECO:0000313" key="13">
    <source>
        <dbReference type="Proteomes" id="UP000178690"/>
    </source>
</evidence>